<dbReference type="InterPro" id="IPR050109">
    <property type="entry name" value="HTH-type_TetR-like_transc_reg"/>
</dbReference>
<dbReference type="InterPro" id="IPR036271">
    <property type="entry name" value="Tet_transcr_reg_TetR-rel_C_sf"/>
</dbReference>
<dbReference type="InterPro" id="IPR001647">
    <property type="entry name" value="HTH_TetR"/>
</dbReference>
<dbReference type="PANTHER" id="PTHR30055:SF220">
    <property type="entry name" value="TETR-FAMILY REGULATORY PROTEIN"/>
    <property type="match status" value="1"/>
</dbReference>
<evidence type="ECO:0000256" key="4">
    <source>
        <dbReference type="PROSITE-ProRule" id="PRU00335"/>
    </source>
</evidence>
<dbReference type="PRINTS" id="PR00455">
    <property type="entry name" value="HTHTETR"/>
</dbReference>
<proteinExistence type="predicted"/>
<accession>A0ABZ2D4N9</accession>
<keyword evidence="1" id="KW-0805">Transcription regulation</keyword>
<gene>
    <name evidence="6" type="ORF">V5F89_03650</name>
</gene>
<reference evidence="6 7" key="1">
    <citation type="submission" date="2024-02" db="EMBL/GenBank/DDBJ databases">
        <title>The whole genome sequence of five bacterial samples isolated from Abu Dhabi Sabkha-shore region.</title>
        <authorList>
            <person name="Sudalaimuthuasari N."/>
            <person name="Sarfraz B."/>
            <person name="Tuyisabe J.D."/>
            <person name="Mugisha Ntwali L.D.M."/>
            <person name="Ali A.I.A.A."/>
            <person name="Almansoori S.Z.A."/>
            <person name="Alajami H.S.A."/>
            <person name="Almeqbaali A.A.S."/>
            <person name="Kundu B."/>
            <person name="Saeed E.E."/>
            <person name="Sukumarinath V."/>
            <person name="Mishra A.K."/>
            <person name="Hazzouri K.M."/>
            <person name="Almaskari R."/>
            <person name="Sharma A.K."/>
            <person name="Amiri K.M.A."/>
        </authorList>
    </citation>
    <scope>NUCLEOTIDE SEQUENCE [LARGE SCALE GENOMIC DNA]</scope>
    <source>
        <strain evidence="7">kcgeb_sd</strain>
    </source>
</reference>
<dbReference type="Pfam" id="PF13305">
    <property type="entry name" value="TetR_C_33"/>
    <property type="match status" value="1"/>
</dbReference>
<dbReference type="InterPro" id="IPR025996">
    <property type="entry name" value="MT1864/Rv1816-like_C"/>
</dbReference>
<feature type="DNA-binding region" description="H-T-H motif" evidence="4">
    <location>
        <begin position="36"/>
        <end position="55"/>
    </location>
</feature>
<dbReference type="RefSeq" id="WP_338446899.1">
    <property type="nucleotide sequence ID" value="NZ_CP144918.1"/>
</dbReference>
<keyword evidence="7" id="KW-1185">Reference proteome</keyword>
<evidence type="ECO:0000259" key="5">
    <source>
        <dbReference type="PROSITE" id="PS50977"/>
    </source>
</evidence>
<keyword evidence="3" id="KW-0804">Transcription</keyword>
<organism evidence="6 7">
    <name type="scientific">Pelagerythrobacter marensis</name>
    <dbReference type="NCBI Taxonomy" id="543877"/>
    <lineage>
        <taxon>Bacteria</taxon>
        <taxon>Pseudomonadati</taxon>
        <taxon>Pseudomonadota</taxon>
        <taxon>Alphaproteobacteria</taxon>
        <taxon>Sphingomonadales</taxon>
        <taxon>Erythrobacteraceae</taxon>
        <taxon>Pelagerythrobacter</taxon>
    </lineage>
</organism>
<protein>
    <submittedName>
        <fullName evidence="6">TetR/AcrR family transcriptional regulator</fullName>
    </submittedName>
</protein>
<dbReference type="PANTHER" id="PTHR30055">
    <property type="entry name" value="HTH-TYPE TRANSCRIPTIONAL REGULATOR RUTR"/>
    <property type="match status" value="1"/>
</dbReference>
<name>A0ABZ2D4N9_9SPHN</name>
<dbReference type="Gene3D" id="1.10.357.10">
    <property type="entry name" value="Tetracycline Repressor, domain 2"/>
    <property type="match status" value="1"/>
</dbReference>
<dbReference type="SUPFAM" id="SSF46689">
    <property type="entry name" value="Homeodomain-like"/>
    <property type="match status" value="1"/>
</dbReference>
<dbReference type="InterPro" id="IPR009057">
    <property type="entry name" value="Homeodomain-like_sf"/>
</dbReference>
<dbReference type="Pfam" id="PF00440">
    <property type="entry name" value="TetR_N"/>
    <property type="match status" value="1"/>
</dbReference>
<evidence type="ECO:0000313" key="6">
    <source>
        <dbReference type="EMBL" id="WWA48013.1"/>
    </source>
</evidence>
<evidence type="ECO:0000256" key="1">
    <source>
        <dbReference type="ARBA" id="ARBA00023015"/>
    </source>
</evidence>
<evidence type="ECO:0000256" key="3">
    <source>
        <dbReference type="ARBA" id="ARBA00023163"/>
    </source>
</evidence>
<feature type="domain" description="HTH tetR-type" evidence="5">
    <location>
        <begin position="13"/>
        <end position="73"/>
    </location>
</feature>
<dbReference type="Proteomes" id="UP001335183">
    <property type="component" value="Chromosome"/>
</dbReference>
<dbReference type="SUPFAM" id="SSF48498">
    <property type="entry name" value="Tetracyclin repressor-like, C-terminal domain"/>
    <property type="match status" value="1"/>
</dbReference>
<evidence type="ECO:0000256" key="2">
    <source>
        <dbReference type="ARBA" id="ARBA00023125"/>
    </source>
</evidence>
<evidence type="ECO:0000313" key="7">
    <source>
        <dbReference type="Proteomes" id="UP001335183"/>
    </source>
</evidence>
<dbReference type="PROSITE" id="PS50977">
    <property type="entry name" value="HTH_TETR_2"/>
    <property type="match status" value="1"/>
</dbReference>
<dbReference type="EMBL" id="CP144918">
    <property type="protein sequence ID" value="WWA48013.1"/>
    <property type="molecule type" value="Genomic_DNA"/>
</dbReference>
<keyword evidence="2 4" id="KW-0238">DNA-binding</keyword>
<sequence length="205" mass="22272">MATGKRRPGEKHGDLKVALLQVAGKQLEQDGPEKLSLRAVARMAGVSQTAPYNHFSSREGLLAALAAQGFELLATSQAATAQGHDDPRIALERLGYEYIRFAREHPKLYRLMFGAGVGGEGWHHDERVAERKSRSFAPLGGVIRRLLPAPVSPEQVDNGAMVCWAFVHGLSMMLIDGTLAHRVKDDDALAELSRQSIAVILDGLT</sequence>